<feature type="region of interest" description="Disordered" evidence="1">
    <location>
        <begin position="60"/>
        <end position="106"/>
    </location>
</feature>
<evidence type="ECO:0000313" key="2">
    <source>
        <dbReference type="EMBL" id="JAU05244.1"/>
    </source>
</evidence>
<dbReference type="EMBL" id="GEVI01027076">
    <property type="protein sequence ID" value="JAU05244.1"/>
    <property type="molecule type" value="Transcribed_RNA"/>
</dbReference>
<protein>
    <submittedName>
        <fullName evidence="2">Uncharacterized protein</fullName>
    </submittedName>
</protein>
<dbReference type="AlphaFoldDB" id="A0A1J3CLS7"/>
<feature type="compositionally biased region" description="Basic and acidic residues" evidence="1">
    <location>
        <begin position="93"/>
        <end position="106"/>
    </location>
</feature>
<gene>
    <name evidence="2" type="ORF">GA_TR16007_c0_g1_i1_g.50706</name>
</gene>
<accession>A0A1J3CLS7</accession>
<proteinExistence type="predicted"/>
<feature type="compositionally biased region" description="Basic and acidic residues" evidence="1">
    <location>
        <begin position="68"/>
        <end position="82"/>
    </location>
</feature>
<organism evidence="2">
    <name type="scientific">Noccaea caerulescens</name>
    <name type="common">Alpine penny-cress</name>
    <name type="synonym">Thlaspi caerulescens</name>
    <dbReference type="NCBI Taxonomy" id="107243"/>
    <lineage>
        <taxon>Eukaryota</taxon>
        <taxon>Viridiplantae</taxon>
        <taxon>Streptophyta</taxon>
        <taxon>Embryophyta</taxon>
        <taxon>Tracheophyta</taxon>
        <taxon>Spermatophyta</taxon>
        <taxon>Magnoliopsida</taxon>
        <taxon>eudicotyledons</taxon>
        <taxon>Gunneridae</taxon>
        <taxon>Pentapetalae</taxon>
        <taxon>rosids</taxon>
        <taxon>malvids</taxon>
        <taxon>Brassicales</taxon>
        <taxon>Brassicaceae</taxon>
        <taxon>Coluteocarpeae</taxon>
        <taxon>Noccaea</taxon>
    </lineage>
</organism>
<name>A0A1J3CLS7_NOCCA</name>
<sequence length="106" mass="11632">MIAGFVSPLFPINILQNDDAFLLLPRADSKPDTEPITVSGSNGTAIDFDLRNAGSHSIKLATRPTDPIPEKLKFISPAKRENEDDDEEDDGEKDTAARELHEQGRS</sequence>
<reference evidence="2" key="1">
    <citation type="submission" date="2016-07" db="EMBL/GenBank/DDBJ databases">
        <title>De novo transcriptome assembly of four accessions of the metal hyperaccumulator plant Noccaea caerulescens.</title>
        <authorList>
            <person name="Blande D."/>
            <person name="Halimaa P."/>
            <person name="Tervahauta A.I."/>
            <person name="Aarts M.G."/>
            <person name="Karenlampi S.O."/>
        </authorList>
    </citation>
    <scope>NUCLEOTIDE SEQUENCE</scope>
</reference>
<feature type="compositionally biased region" description="Acidic residues" evidence="1">
    <location>
        <begin position="83"/>
        <end position="92"/>
    </location>
</feature>
<evidence type="ECO:0000256" key="1">
    <source>
        <dbReference type="SAM" id="MobiDB-lite"/>
    </source>
</evidence>